<dbReference type="RefSeq" id="WP_225978637.1">
    <property type="nucleotide sequence ID" value="NZ_BJFL01000030.1"/>
</dbReference>
<proteinExistence type="predicted"/>
<evidence type="ECO:0000256" key="1">
    <source>
        <dbReference type="ARBA" id="ARBA00022603"/>
    </source>
</evidence>
<organism evidence="5 6">
    <name type="scientific">Gandjariella thermophila</name>
    <dbReference type="NCBI Taxonomy" id="1931992"/>
    <lineage>
        <taxon>Bacteria</taxon>
        <taxon>Bacillati</taxon>
        <taxon>Actinomycetota</taxon>
        <taxon>Actinomycetes</taxon>
        <taxon>Pseudonocardiales</taxon>
        <taxon>Pseudonocardiaceae</taxon>
        <taxon>Gandjariella</taxon>
    </lineage>
</organism>
<feature type="domain" description="Ribosomal RNA adenine methylase transferase N-terminal" evidence="4">
    <location>
        <begin position="42"/>
        <end position="165"/>
    </location>
</feature>
<evidence type="ECO:0000259" key="4">
    <source>
        <dbReference type="SMART" id="SM00650"/>
    </source>
</evidence>
<dbReference type="SUPFAM" id="SSF53335">
    <property type="entry name" value="S-adenosyl-L-methionine-dependent methyltransferases"/>
    <property type="match status" value="1"/>
</dbReference>
<dbReference type="Gene3D" id="3.40.50.150">
    <property type="entry name" value="Vaccinia Virus protein VP39"/>
    <property type="match status" value="1"/>
</dbReference>
<dbReference type="CDD" id="cd02440">
    <property type="entry name" value="AdoMet_MTases"/>
    <property type="match status" value="1"/>
</dbReference>
<evidence type="ECO:0000313" key="5">
    <source>
        <dbReference type="EMBL" id="GDY32868.1"/>
    </source>
</evidence>
<keyword evidence="1 5" id="KW-0489">Methyltransferase</keyword>
<evidence type="ECO:0000313" key="6">
    <source>
        <dbReference type="Proteomes" id="UP000298860"/>
    </source>
</evidence>
<protein>
    <submittedName>
        <fullName evidence="5">Methyltransferase</fullName>
    </submittedName>
</protein>
<dbReference type="InterPro" id="IPR029063">
    <property type="entry name" value="SAM-dependent_MTases_sf"/>
</dbReference>
<reference evidence="6" key="1">
    <citation type="submission" date="2019-04" db="EMBL/GenBank/DDBJ databases">
        <title>Draft genome sequence of Pseudonocardiaceae bacterium SL3-2-4.</title>
        <authorList>
            <person name="Ningsih F."/>
            <person name="Yokota A."/>
            <person name="Sakai Y."/>
            <person name="Nanatani K."/>
            <person name="Yabe S."/>
            <person name="Oetari A."/>
            <person name="Sjamsuridzal W."/>
        </authorList>
    </citation>
    <scope>NUCLEOTIDE SEQUENCE [LARGE SCALE GENOMIC DNA]</scope>
    <source>
        <strain evidence="6">SL3-2-4</strain>
    </source>
</reference>
<dbReference type="Pfam" id="PF13649">
    <property type="entry name" value="Methyltransf_25"/>
    <property type="match status" value="1"/>
</dbReference>
<dbReference type="SMART" id="SM00650">
    <property type="entry name" value="rADc"/>
    <property type="match status" value="1"/>
</dbReference>
<gene>
    <name evidence="5" type="ORF">GTS_45010</name>
</gene>
<sequence>MTLETTNTQSTPQTSASYRVFISAALRQPVVVGAMAPSSAALAERMTSVVASSGEPVVVELGPGTGSVSAVIQRRLPAGARHIAIEVDEEMAEHLRRVQPGVEVLHGDAEHLDRLLAGCGVDAADAVVSALPWSLFRPETQARIVGQIGGVLAPGGAFTTIAYLHARALAGGRRFHRLLRDRFDEVIVSEVVWRNLPPARVYACRRPVARD</sequence>
<evidence type="ECO:0000256" key="3">
    <source>
        <dbReference type="ARBA" id="ARBA00022691"/>
    </source>
</evidence>
<keyword evidence="6" id="KW-1185">Reference proteome</keyword>
<dbReference type="EMBL" id="BJFL01000030">
    <property type="protein sequence ID" value="GDY32868.1"/>
    <property type="molecule type" value="Genomic_DNA"/>
</dbReference>
<comment type="caution">
    <text evidence="5">The sequence shown here is derived from an EMBL/GenBank/DDBJ whole genome shotgun (WGS) entry which is preliminary data.</text>
</comment>
<dbReference type="GO" id="GO:0000179">
    <property type="term" value="F:rRNA (adenine-N6,N6-)-dimethyltransferase activity"/>
    <property type="evidence" value="ECO:0007669"/>
    <property type="project" value="InterPro"/>
</dbReference>
<evidence type="ECO:0000256" key="2">
    <source>
        <dbReference type="ARBA" id="ARBA00022679"/>
    </source>
</evidence>
<dbReference type="Proteomes" id="UP000298860">
    <property type="component" value="Unassembled WGS sequence"/>
</dbReference>
<keyword evidence="2 5" id="KW-0808">Transferase</keyword>
<accession>A0A4D4JDZ8</accession>
<dbReference type="InterPro" id="IPR041698">
    <property type="entry name" value="Methyltransf_25"/>
</dbReference>
<keyword evidence="3" id="KW-0949">S-adenosyl-L-methionine</keyword>
<dbReference type="AlphaFoldDB" id="A0A4D4JDZ8"/>
<dbReference type="InterPro" id="IPR020598">
    <property type="entry name" value="rRNA_Ade_methylase_Trfase_N"/>
</dbReference>
<name>A0A4D4JDZ8_9PSEU</name>